<evidence type="ECO:0000256" key="3">
    <source>
        <dbReference type="SAM" id="MobiDB-lite"/>
    </source>
</evidence>
<protein>
    <recommendedName>
        <fullName evidence="4">DNA mismatch repair protein S5 domain-containing protein</fullName>
    </recommendedName>
</protein>
<dbReference type="GO" id="GO:0030983">
    <property type="term" value="F:mismatched DNA binding"/>
    <property type="evidence" value="ECO:0007669"/>
    <property type="project" value="InterPro"/>
</dbReference>
<dbReference type="InterPro" id="IPR002099">
    <property type="entry name" value="MutL/Mlh/PMS"/>
</dbReference>
<dbReference type="InterPro" id="IPR013507">
    <property type="entry name" value="DNA_mismatch_S5_2-like"/>
</dbReference>
<evidence type="ECO:0000256" key="2">
    <source>
        <dbReference type="ARBA" id="ARBA00022763"/>
    </source>
</evidence>
<feature type="region of interest" description="Disordered" evidence="3">
    <location>
        <begin position="591"/>
        <end position="636"/>
    </location>
</feature>
<dbReference type="GO" id="GO:0016887">
    <property type="term" value="F:ATP hydrolysis activity"/>
    <property type="evidence" value="ECO:0007669"/>
    <property type="project" value="InterPro"/>
</dbReference>
<dbReference type="GO" id="GO:0006298">
    <property type="term" value="P:mismatch repair"/>
    <property type="evidence" value="ECO:0007669"/>
    <property type="project" value="InterPro"/>
</dbReference>
<dbReference type="EMBL" id="AFQF01003279">
    <property type="protein sequence ID" value="EGU76453.1"/>
    <property type="molecule type" value="Genomic_DNA"/>
</dbReference>
<feature type="region of interest" description="Disordered" evidence="3">
    <location>
        <begin position="653"/>
        <end position="733"/>
    </location>
</feature>
<comment type="similarity">
    <text evidence="1">Belongs to the DNA mismatch repair MutL/HexB family.</text>
</comment>
<dbReference type="GO" id="GO:0061982">
    <property type="term" value="P:meiosis I cell cycle process"/>
    <property type="evidence" value="ECO:0007669"/>
    <property type="project" value="UniProtKB-ARBA"/>
</dbReference>
<dbReference type="NCBIfam" id="TIGR00585">
    <property type="entry name" value="mutl"/>
    <property type="match status" value="1"/>
</dbReference>
<keyword evidence="2" id="KW-0227">DNA damage</keyword>
<dbReference type="SUPFAM" id="SSF54211">
    <property type="entry name" value="Ribosomal protein S5 domain 2-like"/>
    <property type="match status" value="1"/>
</dbReference>
<proteinExistence type="inferred from homology"/>
<gene>
    <name evidence="5" type="ORF">FOXB_13046</name>
</gene>
<comment type="caution">
    <text evidence="5">The sequence shown here is derived from an EMBL/GenBank/DDBJ whole genome shotgun (WGS) entry which is preliminary data.</text>
</comment>
<dbReference type="Gene3D" id="3.30.230.10">
    <property type="match status" value="1"/>
</dbReference>
<dbReference type="InterPro" id="IPR038973">
    <property type="entry name" value="MutL/Mlh/Pms-like"/>
</dbReference>
<name>F9G314_FUSOF</name>
<feature type="region of interest" description="Disordered" evidence="3">
    <location>
        <begin position="429"/>
        <end position="468"/>
    </location>
</feature>
<dbReference type="SUPFAM" id="SSF55874">
    <property type="entry name" value="ATPase domain of HSP90 chaperone/DNA topoisomerase II/histidine kinase"/>
    <property type="match status" value="1"/>
</dbReference>
<organism evidence="5">
    <name type="scientific">Fusarium oxysporum (strain Fo5176)</name>
    <name type="common">Fusarium vascular wilt</name>
    <dbReference type="NCBI Taxonomy" id="660025"/>
    <lineage>
        <taxon>Eukaryota</taxon>
        <taxon>Fungi</taxon>
        <taxon>Dikarya</taxon>
        <taxon>Ascomycota</taxon>
        <taxon>Pezizomycotina</taxon>
        <taxon>Sordariomycetes</taxon>
        <taxon>Hypocreomycetidae</taxon>
        <taxon>Hypocreales</taxon>
        <taxon>Nectriaceae</taxon>
        <taxon>Fusarium</taxon>
        <taxon>Fusarium oxysporum species complex</taxon>
    </lineage>
</organism>
<evidence type="ECO:0000259" key="4">
    <source>
        <dbReference type="SMART" id="SM01340"/>
    </source>
</evidence>
<dbReference type="PANTHER" id="PTHR10073">
    <property type="entry name" value="DNA MISMATCH REPAIR PROTEIN MLH, PMS, MUTL"/>
    <property type="match status" value="1"/>
</dbReference>
<dbReference type="OrthoDB" id="10263226at2759"/>
<feature type="compositionally biased region" description="Acidic residues" evidence="3">
    <location>
        <begin position="591"/>
        <end position="603"/>
    </location>
</feature>
<reference evidence="5" key="1">
    <citation type="journal article" date="2012" name="Mol. Plant Microbe Interact.">
        <title>A highly conserved effector in Fusarium oxysporum is required for full virulence on Arabidopsis.</title>
        <authorList>
            <person name="Thatcher L.F."/>
            <person name="Gardiner D.M."/>
            <person name="Kazan K."/>
            <person name="Manners J."/>
        </authorList>
    </citation>
    <scope>NUCLEOTIDE SEQUENCE [LARGE SCALE GENOMIC DNA]</scope>
    <source>
        <strain evidence="5">Fo5176</strain>
    </source>
</reference>
<dbReference type="GO" id="GO:0005524">
    <property type="term" value="F:ATP binding"/>
    <property type="evidence" value="ECO:0007669"/>
    <property type="project" value="InterPro"/>
</dbReference>
<feature type="region of interest" description="Disordered" evidence="3">
    <location>
        <begin position="1071"/>
        <end position="1096"/>
    </location>
</feature>
<dbReference type="FunFam" id="3.30.565.10:FF:000017">
    <property type="entry name" value="PMS1 homolog 1, mismatch repair system component"/>
    <property type="match status" value="1"/>
</dbReference>
<dbReference type="GO" id="GO:0032389">
    <property type="term" value="C:MutLalpha complex"/>
    <property type="evidence" value="ECO:0007669"/>
    <property type="project" value="TreeGrafter"/>
</dbReference>
<dbReference type="PROSITE" id="PS00058">
    <property type="entry name" value="DNA_MISMATCH_REPAIR_1"/>
    <property type="match status" value="1"/>
</dbReference>
<dbReference type="InterPro" id="IPR014762">
    <property type="entry name" value="DNA_mismatch_repair_CS"/>
</dbReference>
<accession>F9G314</accession>
<feature type="compositionally biased region" description="Polar residues" evidence="3">
    <location>
        <begin position="444"/>
        <end position="455"/>
    </location>
</feature>
<dbReference type="Gene3D" id="3.30.565.10">
    <property type="entry name" value="Histidine kinase-like ATPase, C-terminal domain"/>
    <property type="match status" value="1"/>
</dbReference>
<feature type="compositionally biased region" description="Polar residues" evidence="3">
    <location>
        <begin position="680"/>
        <end position="695"/>
    </location>
</feature>
<evidence type="ECO:0000256" key="1">
    <source>
        <dbReference type="ARBA" id="ARBA00006082"/>
    </source>
</evidence>
<dbReference type="CDD" id="cd03485">
    <property type="entry name" value="MutL_Trans_hPMS_1_like"/>
    <property type="match status" value="1"/>
</dbReference>
<feature type="compositionally biased region" description="Polar residues" evidence="3">
    <location>
        <begin position="768"/>
        <end position="777"/>
    </location>
</feature>
<dbReference type="InterPro" id="IPR020568">
    <property type="entry name" value="Ribosomal_Su5_D2-typ_SF"/>
</dbReference>
<feature type="region of interest" description="Disordered" evidence="3">
    <location>
        <begin position="753"/>
        <end position="777"/>
    </location>
</feature>
<feature type="compositionally biased region" description="Polar residues" evidence="3">
    <location>
        <begin position="654"/>
        <end position="671"/>
    </location>
</feature>
<dbReference type="AlphaFoldDB" id="F9G314"/>
<dbReference type="GO" id="GO:0140664">
    <property type="term" value="F:ATP-dependent DNA damage sensor activity"/>
    <property type="evidence" value="ECO:0007669"/>
    <property type="project" value="InterPro"/>
</dbReference>
<dbReference type="InterPro" id="IPR014721">
    <property type="entry name" value="Ribsml_uS5_D2-typ_fold_subgr"/>
</dbReference>
<dbReference type="Pfam" id="PF13589">
    <property type="entry name" value="HATPase_c_3"/>
    <property type="match status" value="1"/>
</dbReference>
<dbReference type="PANTHER" id="PTHR10073:SF41">
    <property type="entry name" value="MISMATCH REPAIR PROTEIN, PUTATIVE (AFU_ORTHOLOGUE AFUA_8G05820)-RELATED"/>
    <property type="match status" value="1"/>
</dbReference>
<dbReference type="STRING" id="660025.F9G314"/>
<feature type="domain" description="DNA mismatch repair protein S5" evidence="4">
    <location>
        <begin position="217"/>
        <end position="359"/>
    </location>
</feature>
<sequence length="1096" mass="120167">MSISVLPPSLAHLLRSSSSLPDPLSIIKELVDNSIDAGATSIEITVAPNTVDKVQVRDNGCGIQVDDYKSLGRRSHTSKLRNFDELHLKGGKTLGFRGEALASANYLATIKITTRTAQDPIASLLLLNTKSGGISRQQPVSAPVGTTVQALNLFQNLPVRKQNAIKVSRKTLADIRRLLERYAIALPHIRLSFKVPGSSIQPWVYTPCSAPSTREAITQVFGHALTTQLVAVSSDSRAGATSTEVQSKNLKIVASLPKPDSDANIIKGKGAFISVDSRPISSSKSTGKKLVSIFRSSISAVLNSPENSRAPSNAFMQLSIQCSPGSYDPNVTPSKDELLFVDEPAVLSCFQNLCDSVYTKKFLGDKELQHKLVALEKSLSLLPWASKTVEPRRRDGARLDIMEKELLLTDQDLVGSLNDKPERVLGGTGVFGSGERASPAAFTVPTSPKKSSRSGNLDETRGPKKAQPVQEMMRTRLTVNLSRRETASTDLDGKEGLIPVHVTPRRAATPPVRDELQSNSRRRGLTLNRRFGNIDDYFRSSRDEPIQIATDETATPEIPHTRSYLTSVSHNRRLPLKELSESLLNLFREYEEEDYEDESDDESSFNLPFAGPNAVPSPRTSPRREAPSFSSQPFRPLLGQQSIRNSMPDLQLTLPANLQTPPSSDPTVAHNSTRRDSRRQSTNNILARAQRSSRGSVVPSVNRRSGDELRQSRLLLGSGPTTSQGRRRSDQVCPGEFSSQAYAQSWLSDQVPHNHLSSCGGMRDSERSQPQGNKQWSHSLQVLLQRTPPPQQATGSDEEATGEYNPAPLDHIHDQHNEGFYSRSFKRQRRCSSVSTSESAELDSRRLLMKRQRIHANGGRLKRIASTKLPLEIISQNDSTVNLSVKVEVQMCELQAAALEFTNSGRATKPDLALQFRNMDEVEVVDRRLRRVTESWLKGNPSVTGNWGKGGALACGDCLYDGTTKLTRLEMLGCWAAGLDGQPAEVDPETPQEDVGYIDGWGAFEAKWRLMGTSKPDSRQQRGKESAAIEGQGLARAKVKMGTGIPTLTQLPLVSALCSTGRRFDVVMTNSSAQHRPIPHSDIETSAAGKKRLCPT</sequence>
<evidence type="ECO:0000313" key="5">
    <source>
        <dbReference type="EMBL" id="EGU76453.1"/>
    </source>
</evidence>
<dbReference type="SMART" id="SM01340">
    <property type="entry name" value="DNA_mis_repair"/>
    <property type="match status" value="1"/>
</dbReference>
<dbReference type="InterPro" id="IPR036890">
    <property type="entry name" value="HATPase_C_sf"/>
</dbReference>